<dbReference type="PANTHER" id="PTHR11102">
    <property type="entry name" value="SEL-1-LIKE PROTEIN"/>
    <property type="match status" value="1"/>
</dbReference>
<gene>
    <name evidence="2" type="ORF">DFQ27_008086</name>
</gene>
<feature type="non-terminal residue" evidence="2">
    <location>
        <position position="1"/>
    </location>
</feature>
<dbReference type="InterPro" id="IPR006597">
    <property type="entry name" value="Sel1-like"/>
</dbReference>
<protein>
    <recommendedName>
        <fullName evidence="4">Sel1 repeat family protein</fullName>
    </recommendedName>
</protein>
<evidence type="ECO:0000313" key="2">
    <source>
        <dbReference type="EMBL" id="KAG0252407.1"/>
    </source>
</evidence>
<accession>A0A9P6PRB4</accession>
<proteinExistence type="inferred from homology"/>
<dbReference type="PANTHER" id="PTHR11102:SF160">
    <property type="entry name" value="ERAD-ASSOCIATED E3 UBIQUITIN-PROTEIN LIGASE COMPONENT HRD3"/>
    <property type="match status" value="1"/>
</dbReference>
<evidence type="ECO:0000313" key="3">
    <source>
        <dbReference type="Proteomes" id="UP000807716"/>
    </source>
</evidence>
<dbReference type="InterPro" id="IPR050767">
    <property type="entry name" value="Sel1_AlgK"/>
</dbReference>
<dbReference type="Proteomes" id="UP000807716">
    <property type="component" value="Unassembled WGS sequence"/>
</dbReference>
<dbReference type="SUPFAM" id="SSF81901">
    <property type="entry name" value="HCP-like"/>
    <property type="match status" value="1"/>
</dbReference>
<comment type="similarity">
    <text evidence="1">Belongs to the sel-1 family.</text>
</comment>
<reference evidence="2" key="1">
    <citation type="journal article" date="2020" name="Fungal Divers.">
        <title>Resolving the Mortierellaceae phylogeny through synthesis of multi-gene phylogenetics and phylogenomics.</title>
        <authorList>
            <person name="Vandepol N."/>
            <person name="Liber J."/>
            <person name="Desiro A."/>
            <person name="Na H."/>
            <person name="Kennedy M."/>
            <person name="Barry K."/>
            <person name="Grigoriev I.V."/>
            <person name="Miller A.N."/>
            <person name="O'Donnell K."/>
            <person name="Stajich J.E."/>
            <person name="Bonito G."/>
        </authorList>
    </citation>
    <scope>NUCLEOTIDE SEQUENCE</scope>
    <source>
        <strain evidence="2">BC1065</strain>
    </source>
</reference>
<dbReference type="InterPro" id="IPR011990">
    <property type="entry name" value="TPR-like_helical_dom_sf"/>
</dbReference>
<dbReference type="SMART" id="SM00671">
    <property type="entry name" value="SEL1"/>
    <property type="match status" value="2"/>
</dbReference>
<evidence type="ECO:0008006" key="4">
    <source>
        <dbReference type="Google" id="ProtNLM"/>
    </source>
</evidence>
<comment type="caution">
    <text evidence="2">The sequence shown here is derived from an EMBL/GenBank/DDBJ whole genome shotgun (WGS) entry which is preliminary data.</text>
</comment>
<sequence>AVMTLDSQDLTLHSLDVEAATWYHKAAAHGMAKAQIKLGEMCENGCGGLYQDDMEALRWFRKAADQGEVDAQIRLATRYSLGRGVEHYDAEVVQWFSKAAGQEGPLVHYSLRVLYR</sequence>
<evidence type="ECO:0000256" key="1">
    <source>
        <dbReference type="ARBA" id="ARBA00038101"/>
    </source>
</evidence>
<dbReference type="OrthoDB" id="2384430at2759"/>
<dbReference type="EMBL" id="JAAAJB010000665">
    <property type="protein sequence ID" value="KAG0252407.1"/>
    <property type="molecule type" value="Genomic_DNA"/>
</dbReference>
<dbReference type="Pfam" id="PF08238">
    <property type="entry name" value="Sel1"/>
    <property type="match status" value="3"/>
</dbReference>
<keyword evidence="3" id="KW-1185">Reference proteome</keyword>
<name>A0A9P6PRB4_9FUNG</name>
<organism evidence="2 3">
    <name type="scientific">Actinomortierella ambigua</name>
    <dbReference type="NCBI Taxonomy" id="1343610"/>
    <lineage>
        <taxon>Eukaryota</taxon>
        <taxon>Fungi</taxon>
        <taxon>Fungi incertae sedis</taxon>
        <taxon>Mucoromycota</taxon>
        <taxon>Mortierellomycotina</taxon>
        <taxon>Mortierellomycetes</taxon>
        <taxon>Mortierellales</taxon>
        <taxon>Mortierellaceae</taxon>
        <taxon>Actinomortierella</taxon>
    </lineage>
</organism>
<dbReference type="AlphaFoldDB" id="A0A9P6PRB4"/>
<dbReference type="Gene3D" id="1.25.40.10">
    <property type="entry name" value="Tetratricopeptide repeat domain"/>
    <property type="match status" value="1"/>
</dbReference>